<name>A0A1R1YB55_9FUNG</name>
<feature type="domain" description="PH" evidence="2">
    <location>
        <begin position="16"/>
        <end position="154"/>
    </location>
</feature>
<evidence type="ECO:0000313" key="4">
    <source>
        <dbReference type="Proteomes" id="UP000187283"/>
    </source>
</evidence>
<reference evidence="3 4" key="1">
    <citation type="submission" date="2017-01" db="EMBL/GenBank/DDBJ databases">
        <authorList>
            <person name="Mah S.A."/>
            <person name="Swanson W.J."/>
            <person name="Moy G.W."/>
            <person name="Vacquier V.D."/>
        </authorList>
    </citation>
    <scope>NUCLEOTIDE SEQUENCE [LARGE SCALE GENOMIC DNA]</scope>
    <source>
        <strain evidence="3 4">GSMNP</strain>
    </source>
</reference>
<accession>A0A1R1YB55</accession>
<gene>
    <name evidence="3" type="ORF">AYI70_g1798</name>
</gene>
<dbReference type="SUPFAM" id="SSF50729">
    <property type="entry name" value="PH domain-like"/>
    <property type="match status" value="1"/>
</dbReference>
<organism evidence="3 4">
    <name type="scientific">Smittium culicis</name>
    <dbReference type="NCBI Taxonomy" id="133412"/>
    <lineage>
        <taxon>Eukaryota</taxon>
        <taxon>Fungi</taxon>
        <taxon>Fungi incertae sedis</taxon>
        <taxon>Zoopagomycota</taxon>
        <taxon>Kickxellomycotina</taxon>
        <taxon>Harpellomycetes</taxon>
        <taxon>Harpellales</taxon>
        <taxon>Legeriomycetaceae</taxon>
        <taxon>Smittium</taxon>
    </lineage>
</organism>
<feature type="region of interest" description="Disordered" evidence="1">
    <location>
        <begin position="423"/>
        <end position="471"/>
    </location>
</feature>
<keyword evidence="4" id="KW-1185">Reference proteome</keyword>
<feature type="compositionally biased region" description="Polar residues" evidence="1">
    <location>
        <begin position="1048"/>
        <end position="1058"/>
    </location>
</feature>
<evidence type="ECO:0000256" key="1">
    <source>
        <dbReference type="SAM" id="MobiDB-lite"/>
    </source>
</evidence>
<protein>
    <recommendedName>
        <fullName evidence="2">PH domain-containing protein</fullName>
    </recommendedName>
</protein>
<dbReference type="Proteomes" id="UP000187283">
    <property type="component" value="Unassembled WGS sequence"/>
</dbReference>
<dbReference type="PROSITE" id="PS50003">
    <property type="entry name" value="PH_DOMAIN"/>
    <property type="match status" value="1"/>
</dbReference>
<proteinExistence type="predicted"/>
<sequence length="1223" mass="137414">MDAAYLNQVFSVYQKKVYFTGILAKKNVTAADGSPYKMRSWIRWYVELQGPSLVFWSLSDPKLEPHQQEIANLIGGLYPRDSQEYLSTIQTIKSIIQKPNFINISDSNCKIIGQLKKRSSVWDLNSSGANHFYFQASDDFEMNAWVLAIRLSSFDFILINELYTSNQINNLYSFPSAIHDFKCHIQFRISGSEKWFDAVLDVSKSSISSKPDLKIWFDNSSDSSLNYPTIAIRITDIQNAFSIYQPVNTNQSFISRIFGNCIIDYSLLPPFAEQPAQRDPLDNVSIKFVSQPDLYSSILSIANLFSLYGIPSKFIPKFIPNLDNISFPLSKVQNSGIEQAGPASSRLHFLKTAMSLIQPDSLSPNALSGSPSPIQNSRSKNVGKSQSNDSAKIASSTNSSISQSEPSKKPKKFSFFSAFGLSKKKKNSSSLPPSTNNSSGTSISQLNSEKSKTSLPIPKYSQNSVPNHILNNQKLTPNSFSNFDKNTESFSETFSDNLKQITDRASKINFTDSYIESSGEITHVGSIKNNFTQSQPNPSFNQASTNFSLQISDSESESDEPISNLIDSKNNSLSKGVNKKDSLLNLKNNASNFQESASDNSSGVNDNFNLTPRLAAAAAQVSINDLNNPNYFQNNQNLPQNYQDQFNQQNYNNNIPFDINNPYNTFPQDNFNMYQDNQMQYQPMYFDPNLPVNQAQNYYNPQNFPQNNMNFGFMNNNLDFSEGPLISFEQKPSPIEKATGLVGTIANREQIKSEQKYRDSGSIIKDRKMRRYAASAMGNYVIPNQNVQNYNNTLAYDDDDIPISMGRVMSYNSFNPQDQFSNYNNQPLNRNTLTARSTANFNDFNAYNNFNNSSPVSQSFGLPPPNQFNNAINRRSVVINNQAGPSFVDNNAFIKNSNMGYAHTVSNLSPHDNYENDDLPIPSFTITQRRSSAFLNNPQQRVSTVNLRNSQYIPNYQNAPSTNPQQFMNHYSSNPPPPNEYFDRANRNSASFPNLSNNQAFNAFNGSYNPRNSSYLRNDSISTKSSDSMSNNSSYSPAKAETSKFDPRSSNSRDSAVINSGRFEKKTLSTQSSTINSNSRFSTISDSKNIQSKIKGHKLALSSLKNSSFNNADLDDSNLTNGKSKRSSKKPSVKLEFEYDSSIPQKTAVTFEKFLQKCVDSKPYGWVVQHDAYSSYLNFCTRNGIAKNDRVSLDIFLKMMSFADWKTKVNKNGENSFYNMVLI</sequence>
<dbReference type="EMBL" id="LSSN01000405">
    <property type="protein sequence ID" value="OMJ24124.1"/>
    <property type="molecule type" value="Genomic_DNA"/>
</dbReference>
<feature type="compositionally biased region" description="Low complexity" evidence="1">
    <location>
        <begin position="428"/>
        <end position="442"/>
    </location>
</feature>
<dbReference type="OrthoDB" id="5563754at2759"/>
<dbReference type="STRING" id="133412.A0A1R1YB55"/>
<dbReference type="InterPro" id="IPR011993">
    <property type="entry name" value="PH-like_dom_sf"/>
</dbReference>
<dbReference type="InterPro" id="IPR001849">
    <property type="entry name" value="PH_domain"/>
</dbReference>
<comment type="caution">
    <text evidence="3">The sequence shown here is derived from an EMBL/GenBank/DDBJ whole genome shotgun (WGS) entry which is preliminary data.</text>
</comment>
<dbReference type="Gene3D" id="2.30.29.30">
    <property type="entry name" value="Pleckstrin-homology domain (PH domain)/Phosphotyrosine-binding domain (PTB)"/>
    <property type="match status" value="1"/>
</dbReference>
<feature type="compositionally biased region" description="Polar residues" evidence="1">
    <location>
        <begin position="361"/>
        <end position="389"/>
    </location>
</feature>
<feature type="region of interest" description="Disordered" evidence="1">
    <location>
        <begin position="950"/>
        <end position="994"/>
    </location>
</feature>
<feature type="region of interest" description="Disordered" evidence="1">
    <location>
        <begin position="550"/>
        <end position="571"/>
    </location>
</feature>
<dbReference type="SMART" id="SM00233">
    <property type="entry name" value="PH"/>
    <property type="match status" value="1"/>
</dbReference>
<feature type="region of interest" description="Disordered" evidence="1">
    <location>
        <begin position="361"/>
        <end position="410"/>
    </location>
</feature>
<feature type="compositionally biased region" description="Polar residues" evidence="1">
    <location>
        <begin position="1068"/>
        <end position="1082"/>
    </location>
</feature>
<evidence type="ECO:0000259" key="2">
    <source>
        <dbReference type="PROSITE" id="PS50003"/>
    </source>
</evidence>
<dbReference type="AlphaFoldDB" id="A0A1R1YB55"/>
<feature type="compositionally biased region" description="Polar residues" evidence="1">
    <location>
        <begin position="950"/>
        <end position="973"/>
    </location>
</feature>
<feature type="compositionally biased region" description="Low complexity" evidence="1">
    <location>
        <begin position="390"/>
        <end position="405"/>
    </location>
</feature>
<feature type="compositionally biased region" description="Low complexity" evidence="1">
    <location>
        <begin position="1018"/>
        <end position="1036"/>
    </location>
</feature>
<feature type="compositionally biased region" description="Polar residues" evidence="1">
    <location>
        <begin position="460"/>
        <end position="471"/>
    </location>
</feature>
<evidence type="ECO:0000313" key="3">
    <source>
        <dbReference type="EMBL" id="OMJ24124.1"/>
    </source>
</evidence>
<feature type="region of interest" description="Disordered" evidence="1">
    <location>
        <begin position="1015"/>
        <end position="1082"/>
    </location>
</feature>